<dbReference type="RefSeq" id="WP_022628791.1">
    <property type="nucleotide sequence ID" value="NZ_ATAE01000035.1"/>
</dbReference>
<protein>
    <submittedName>
        <fullName evidence="4">Sporulation protein</fullName>
    </submittedName>
</protein>
<dbReference type="SMART" id="SM00909">
    <property type="entry name" value="Germane"/>
    <property type="match status" value="2"/>
</dbReference>
<evidence type="ECO:0000313" key="4">
    <source>
        <dbReference type="EMBL" id="ERN52459.1"/>
    </source>
</evidence>
<organism evidence="4 5">
    <name type="scientific">Alkalihalophilus marmarensis DSM 21297</name>
    <dbReference type="NCBI Taxonomy" id="1188261"/>
    <lineage>
        <taxon>Bacteria</taxon>
        <taxon>Bacillati</taxon>
        <taxon>Bacillota</taxon>
        <taxon>Bacilli</taxon>
        <taxon>Bacillales</taxon>
        <taxon>Bacillaceae</taxon>
        <taxon>Alkalihalophilus</taxon>
    </lineage>
</organism>
<evidence type="ECO:0000256" key="2">
    <source>
        <dbReference type="SAM" id="SignalP"/>
    </source>
</evidence>
<dbReference type="PATRIC" id="fig|1188261.3.peg.2638"/>
<sequence>MRKFFRKGVPVLVISTLVATGCSFGANEAANEMDAPPVSYIDEGDSLELEESGEGVNGEGDAEAPSKGEEGEDGDEGEGEAEADAVVEDVQRELYLIDENGLVVPQTLTLPKTESVLRQSLQYLVDGGPVTELLPNGFKAVIPAGTEVDVHLDDDGVAIADFSNEFKEYDPEQEQQILQAITWTLTQFDTVERVKIRINGYDQEMMPQNGTPIGEGVSRANGINIESNGVADMVNSKSVTLYFLDQKGENTYYVPVTRRVGLGEDSLKAAVNELLQGPSYKSNLLTDFRNGVELLSDPLYENGVVTLNFNESLLSQLDAKAVSDTALNMLALTLTEQEGVEQVAVQVNGETNILHESGQVTQPVSRPEKVNTGSF</sequence>
<dbReference type="AlphaFoldDB" id="U6SL62"/>
<evidence type="ECO:0000313" key="5">
    <source>
        <dbReference type="Proteomes" id="UP000017170"/>
    </source>
</evidence>
<dbReference type="InterPro" id="IPR019606">
    <property type="entry name" value="GerMN"/>
</dbReference>
<gene>
    <name evidence="4" type="ORF">A33I_15680</name>
</gene>
<feature type="domain" description="GerMN" evidence="3">
    <location>
        <begin position="267"/>
        <end position="356"/>
    </location>
</feature>
<keyword evidence="2" id="KW-0732">Signal</keyword>
<feature type="compositionally biased region" description="Acidic residues" evidence="1">
    <location>
        <begin position="70"/>
        <end position="82"/>
    </location>
</feature>
<feature type="signal peptide" evidence="2">
    <location>
        <begin position="1"/>
        <end position="25"/>
    </location>
</feature>
<reference evidence="4 5" key="1">
    <citation type="journal article" date="2013" name="Genome Announc.">
        <title>Genome Sequence of the Extreme Obligate Alkaliphile Bacillus marmarensis Strain DSM 21297.</title>
        <authorList>
            <person name="Wernick D.G."/>
            <person name="Choi K.Y."/>
            <person name="Tat C.A."/>
            <person name="Lafontaine Rivera J.G."/>
            <person name="Liao J.C."/>
        </authorList>
    </citation>
    <scope>NUCLEOTIDE SEQUENCE [LARGE SCALE GENOMIC DNA]</scope>
    <source>
        <strain evidence="4 5">DSM 21297</strain>
    </source>
</reference>
<comment type="caution">
    <text evidence="4">The sequence shown here is derived from an EMBL/GenBank/DDBJ whole genome shotgun (WGS) entry which is preliminary data.</text>
</comment>
<evidence type="ECO:0000259" key="3">
    <source>
        <dbReference type="SMART" id="SM00909"/>
    </source>
</evidence>
<dbReference type="Proteomes" id="UP000017170">
    <property type="component" value="Unassembled WGS sequence"/>
</dbReference>
<keyword evidence="5" id="KW-1185">Reference proteome</keyword>
<dbReference type="EMBL" id="ATAE01000035">
    <property type="protein sequence ID" value="ERN52459.1"/>
    <property type="molecule type" value="Genomic_DNA"/>
</dbReference>
<feature type="domain" description="GerMN" evidence="3">
    <location>
        <begin position="117"/>
        <end position="207"/>
    </location>
</feature>
<dbReference type="Pfam" id="PF10646">
    <property type="entry name" value="Germane"/>
    <property type="match status" value="2"/>
</dbReference>
<dbReference type="PROSITE" id="PS51257">
    <property type="entry name" value="PROKAR_LIPOPROTEIN"/>
    <property type="match status" value="1"/>
</dbReference>
<proteinExistence type="predicted"/>
<feature type="chain" id="PRO_5004681033" evidence="2">
    <location>
        <begin position="26"/>
        <end position="375"/>
    </location>
</feature>
<feature type="region of interest" description="Disordered" evidence="1">
    <location>
        <begin position="48"/>
        <end position="82"/>
    </location>
</feature>
<name>U6SL62_9BACI</name>
<evidence type="ECO:0000256" key="1">
    <source>
        <dbReference type="SAM" id="MobiDB-lite"/>
    </source>
</evidence>
<accession>U6SL62</accession>